<keyword evidence="1" id="KW-0812">Transmembrane</keyword>
<name>A0A7J8N5U4_9ROSI</name>
<evidence type="ECO:0000313" key="3">
    <source>
        <dbReference type="Proteomes" id="UP000593572"/>
    </source>
</evidence>
<keyword evidence="1" id="KW-1133">Transmembrane helix</keyword>
<sequence>MLQQTWAIIIQASSLWIAWIRAYILKGRTLWDMPLTPNCKEENYEA</sequence>
<feature type="transmembrane region" description="Helical" evidence="1">
    <location>
        <begin position="6"/>
        <end position="24"/>
    </location>
</feature>
<organism evidence="2 3">
    <name type="scientific">Gossypium lobatum</name>
    <dbReference type="NCBI Taxonomy" id="34289"/>
    <lineage>
        <taxon>Eukaryota</taxon>
        <taxon>Viridiplantae</taxon>
        <taxon>Streptophyta</taxon>
        <taxon>Embryophyta</taxon>
        <taxon>Tracheophyta</taxon>
        <taxon>Spermatophyta</taxon>
        <taxon>Magnoliopsida</taxon>
        <taxon>eudicotyledons</taxon>
        <taxon>Gunneridae</taxon>
        <taxon>Pentapetalae</taxon>
        <taxon>rosids</taxon>
        <taxon>malvids</taxon>
        <taxon>Malvales</taxon>
        <taxon>Malvaceae</taxon>
        <taxon>Malvoideae</taxon>
        <taxon>Gossypium</taxon>
    </lineage>
</organism>
<reference evidence="2 3" key="1">
    <citation type="journal article" date="2019" name="Genome Biol. Evol.">
        <title>Insights into the evolution of the New World diploid cottons (Gossypium, subgenus Houzingenia) based on genome sequencing.</title>
        <authorList>
            <person name="Grover C.E."/>
            <person name="Arick M.A. 2nd"/>
            <person name="Thrash A."/>
            <person name="Conover J.L."/>
            <person name="Sanders W.S."/>
            <person name="Peterson D.G."/>
            <person name="Frelichowski J.E."/>
            <person name="Scheffler J.A."/>
            <person name="Scheffler B.E."/>
            <person name="Wendel J.F."/>
        </authorList>
    </citation>
    <scope>NUCLEOTIDE SEQUENCE [LARGE SCALE GENOMIC DNA]</scope>
    <source>
        <strain evidence="2">157</strain>
        <tissue evidence="2">Leaf</tissue>
    </source>
</reference>
<keyword evidence="1" id="KW-0472">Membrane</keyword>
<protein>
    <submittedName>
        <fullName evidence="2">Uncharacterized protein</fullName>
    </submittedName>
</protein>
<comment type="caution">
    <text evidence="2">The sequence shown here is derived from an EMBL/GenBank/DDBJ whole genome shotgun (WGS) entry which is preliminary data.</text>
</comment>
<dbReference type="EMBL" id="JABEZX010000012">
    <property type="protein sequence ID" value="MBA0572377.1"/>
    <property type="molecule type" value="Genomic_DNA"/>
</dbReference>
<proteinExistence type="predicted"/>
<keyword evidence="3" id="KW-1185">Reference proteome</keyword>
<dbReference type="AlphaFoldDB" id="A0A7J8N5U4"/>
<accession>A0A7J8N5U4</accession>
<evidence type="ECO:0000313" key="2">
    <source>
        <dbReference type="EMBL" id="MBA0572377.1"/>
    </source>
</evidence>
<dbReference type="Proteomes" id="UP000593572">
    <property type="component" value="Unassembled WGS sequence"/>
</dbReference>
<evidence type="ECO:0000256" key="1">
    <source>
        <dbReference type="SAM" id="Phobius"/>
    </source>
</evidence>
<gene>
    <name evidence="2" type="ORF">Golob_002721</name>
</gene>